<dbReference type="SUPFAM" id="SSF53383">
    <property type="entry name" value="PLP-dependent transferases"/>
    <property type="match status" value="1"/>
</dbReference>
<keyword evidence="5" id="KW-1185">Reference proteome</keyword>
<protein>
    <submittedName>
        <fullName evidence="4">8-amino-7-oxononanoate synthase</fullName>
    </submittedName>
</protein>
<dbReference type="InterPro" id="IPR015422">
    <property type="entry name" value="PyrdxlP-dep_Trfase_small"/>
</dbReference>
<dbReference type="OrthoDB" id="5496437at2"/>
<comment type="cofactor">
    <cofactor evidence="1">
        <name>pyridoxal 5'-phosphate</name>
        <dbReference type="ChEBI" id="CHEBI:597326"/>
    </cofactor>
</comment>
<dbReference type="Gene3D" id="3.40.640.10">
    <property type="entry name" value="Type I PLP-dependent aspartate aminotransferase-like (Major domain)"/>
    <property type="match status" value="1"/>
</dbReference>
<evidence type="ECO:0000259" key="3">
    <source>
        <dbReference type="Pfam" id="PF00155"/>
    </source>
</evidence>
<proteinExistence type="predicted"/>
<evidence type="ECO:0000256" key="2">
    <source>
        <dbReference type="ARBA" id="ARBA00022679"/>
    </source>
</evidence>
<dbReference type="InterPro" id="IPR050087">
    <property type="entry name" value="AON_synthase_class-II"/>
</dbReference>
<keyword evidence="2" id="KW-0808">Transferase</keyword>
<feature type="domain" description="Aminotransferase class I/classII large" evidence="3">
    <location>
        <begin position="32"/>
        <end position="311"/>
    </location>
</feature>
<dbReference type="Gene3D" id="3.90.1150.10">
    <property type="entry name" value="Aspartate Aminotransferase, domain 1"/>
    <property type="match status" value="1"/>
</dbReference>
<dbReference type="AlphaFoldDB" id="A0A1I5DGU9"/>
<name>A0A1I5DGU9_9PROT</name>
<gene>
    <name evidence="4" type="ORF">SAMN05216386_2331</name>
</gene>
<dbReference type="InterPro" id="IPR015421">
    <property type="entry name" value="PyrdxlP-dep_Trfase_major"/>
</dbReference>
<dbReference type="RefSeq" id="WP_074797559.1">
    <property type="nucleotide sequence ID" value="NZ_FOVJ01000005.1"/>
</dbReference>
<dbReference type="Pfam" id="PF00155">
    <property type="entry name" value="Aminotran_1_2"/>
    <property type="match status" value="1"/>
</dbReference>
<organism evidence="4 5">
    <name type="scientific">Nitrosospira briensis</name>
    <dbReference type="NCBI Taxonomy" id="35799"/>
    <lineage>
        <taxon>Bacteria</taxon>
        <taxon>Pseudomonadati</taxon>
        <taxon>Pseudomonadota</taxon>
        <taxon>Betaproteobacteria</taxon>
        <taxon>Nitrosomonadales</taxon>
        <taxon>Nitrosomonadaceae</taxon>
        <taxon>Nitrosospira</taxon>
    </lineage>
</organism>
<dbReference type="PANTHER" id="PTHR13693">
    <property type="entry name" value="CLASS II AMINOTRANSFERASE/8-AMINO-7-OXONONANOATE SYNTHASE"/>
    <property type="match status" value="1"/>
</dbReference>
<accession>A0A1I5DGU9</accession>
<dbReference type="EMBL" id="FOVJ01000005">
    <property type="protein sequence ID" value="SFN98494.1"/>
    <property type="molecule type" value="Genomic_DNA"/>
</dbReference>
<sequence length="358" mass="38683">MLDFTSALYLGLHHPSRRLRPWEEFTMGRPAALAVPSDQERIARTLAELAGCERATLGSSTLHLFWDLFGMLSEGAAIYLDAGTYPIARWGVERAACRGLPVQVIAHYDADALSRVLKRSTQKRLRPVVVADGFCPGCGKPAPIDAYLNIIHERDGLLVLDDTQALGIFGHSQNAEMPLGHGGGGSLRLHNVSSPRVLLISSLAKAFGAPIAALCGSHAMVQAFEARSETRTHCSPPSIAAIHAAEHALMINRKHGDALRLRLAQLVSLVRTGLMKAGFSTQGGYFPVQTLRPLPSLDAPALHDSLLKSGVRTVLHQARNGHVAQVSFFITAQHAPHEIVRAVKAVRCTSAVQQLKRL</sequence>
<dbReference type="GO" id="GO:0030170">
    <property type="term" value="F:pyridoxal phosphate binding"/>
    <property type="evidence" value="ECO:0007669"/>
    <property type="project" value="InterPro"/>
</dbReference>
<dbReference type="Proteomes" id="UP000183107">
    <property type="component" value="Unassembled WGS sequence"/>
</dbReference>
<dbReference type="InterPro" id="IPR004839">
    <property type="entry name" value="Aminotransferase_I/II_large"/>
</dbReference>
<evidence type="ECO:0000256" key="1">
    <source>
        <dbReference type="ARBA" id="ARBA00001933"/>
    </source>
</evidence>
<evidence type="ECO:0000313" key="4">
    <source>
        <dbReference type="EMBL" id="SFN98494.1"/>
    </source>
</evidence>
<reference evidence="5" key="1">
    <citation type="submission" date="2016-10" db="EMBL/GenBank/DDBJ databases">
        <authorList>
            <person name="Varghese N."/>
        </authorList>
    </citation>
    <scope>NUCLEOTIDE SEQUENCE [LARGE SCALE GENOMIC DNA]</scope>
    <source>
        <strain evidence="5">Nsp8</strain>
    </source>
</reference>
<dbReference type="InterPro" id="IPR015424">
    <property type="entry name" value="PyrdxlP-dep_Trfase"/>
</dbReference>
<dbReference type="GO" id="GO:0016740">
    <property type="term" value="F:transferase activity"/>
    <property type="evidence" value="ECO:0007669"/>
    <property type="project" value="UniProtKB-KW"/>
</dbReference>
<evidence type="ECO:0000313" key="5">
    <source>
        <dbReference type="Proteomes" id="UP000183107"/>
    </source>
</evidence>